<name>A0A418SL84_9RHOB</name>
<protein>
    <submittedName>
        <fullName evidence="1">Uncharacterized protein</fullName>
    </submittedName>
</protein>
<dbReference type="SMART" id="SM00287">
    <property type="entry name" value="SH3b"/>
    <property type="match status" value="1"/>
</dbReference>
<keyword evidence="2" id="KW-1185">Reference proteome</keyword>
<dbReference type="Gene3D" id="2.30.30.40">
    <property type="entry name" value="SH3 Domains"/>
    <property type="match status" value="1"/>
</dbReference>
<dbReference type="Proteomes" id="UP000283786">
    <property type="component" value="Chromosome"/>
</dbReference>
<sequence length="223" mass="23156">MPQFAILATVALFAAFYQLSGGSDFQPGWPEGTGPGSIGPASLNPAVETLAQADSPSPEVSQPIRAATAAPVATPAAEPAMVQTVGFAAASGNAQVVQAVQHSEGAAPEQPTLQISARTQAIIERQSLARRQSVERVQAAAEAAHEAKLASQQDAPQGADMRQVSGDRVNLRYGPGTRFSILTTLEEGDKVEVIASEGDWVQLRVPETGRTGWMANSLVTDAG</sequence>
<reference evidence="1 2" key="1">
    <citation type="submission" date="2020-08" db="EMBL/GenBank/DDBJ databases">
        <title>Genome sequence of Rhodobacteraceae bacterium Lw-13e.</title>
        <authorList>
            <person name="Poehlein A."/>
            <person name="Wolter L."/>
            <person name="Daniel R."/>
            <person name="Brinkhoff T."/>
        </authorList>
    </citation>
    <scope>NUCLEOTIDE SEQUENCE [LARGE SCALE GENOMIC DNA]</scope>
    <source>
        <strain evidence="1 2">Lw-13e</strain>
    </source>
</reference>
<dbReference type="KEGG" id="palw:PSAL_020610"/>
<gene>
    <name evidence="1" type="ORF">PSAL_020610</name>
</gene>
<dbReference type="EMBL" id="CP060436">
    <property type="protein sequence ID" value="QPM90820.1"/>
    <property type="molecule type" value="Genomic_DNA"/>
</dbReference>
<proteinExistence type="predicted"/>
<evidence type="ECO:0000313" key="2">
    <source>
        <dbReference type="Proteomes" id="UP000283786"/>
    </source>
</evidence>
<dbReference type="RefSeq" id="WP_196222691.1">
    <property type="nucleotide sequence ID" value="NZ_CP060436.1"/>
</dbReference>
<evidence type="ECO:0000313" key="1">
    <source>
        <dbReference type="EMBL" id="QPM90820.1"/>
    </source>
</evidence>
<accession>A0A418SL84</accession>
<dbReference type="PROSITE" id="PS51781">
    <property type="entry name" value="SH3B"/>
    <property type="match status" value="1"/>
</dbReference>
<dbReference type="Pfam" id="PF08239">
    <property type="entry name" value="SH3_3"/>
    <property type="match status" value="1"/>
</dbReference>
<dbReference type="AlphaFoldDB" id="A0A418SL84"/>
<organism evidence="1 2">
    <name type="scientific">Pseudooceanicola algae</name>
    <dbReference type="NCBI Taxonomy" id="1537215"/>
    <lineage>
        <taxon>Bacteria</taxon>
        <taxon>Pseudomonadati</taxon>
        <taxon>Pseudomonadota</taxon>
        <taxon>Alphaproteobacteria</taxon>
        <taxon>Rhodobacterales</taxon>
        <taxon>Paracoccaceae</taxon>
        <taxon>Pseudooceanicola</taxon>
    </lineage>
</organism>
<dbReference type="InterPro" id="IPR003646">
    <property type="entry name" value="SH3-like_bac-type"/>
</dbReference>